<feature type="chain" id="PRO_5008556352" description="DUF3857 domain-containing protein" evidence="4">
    <location>
        <begin position="20"/>
        <end position="931"/>
    </location>
</feature>
<evidence type="ECO:0000313" key="6">
    <source>
        <dbReference type="EMBL" id="AOH85429.1"/>
    </source>
</evidence>
<evidence type="ECO:0000256" key="4">
    <source>
        <dbReference type="SAM" id="SignalP"/>
    </source>
</evidence>
<dbReference type="STRING" id="1560345.AWL63_17280"/>
<evidence type="ECO:0000256" key="1">
    <source>
        <dbReference type="ARBA" id="ARBA00022737"/>
    </source>
</evidence>
<dbReference type="Pfam" id="PF13181">
    <property type="entry name" value="TPR_8"/>
    <property type="match status" value="2"/>
</dbReference>
<dbReference type="Proteomes" id="UP000094256">
    <property type="component" value="Chromosome"/>
</dbReference>
<dbReference type="Pfam" id="PF12969">
    <property type="entry name" value="DUF3857"/>
    <property type="match status" value="1"/>
</dbReference>
<feature type="signal peptide" evidence="4">
    <location>
        <begin position="1"/>
        <end position="19"/>
    </location>
</feature>
<feature type="repeat" description="TPR" evidence="3">
    <location>
        <begin position="853"/>
        <end position="886"/>
    </location>
</feature>
<dbReference type="RefSeq" id="WP_069205965.1">
    <property type="nucleotide sequence ID" value="NZ_CP014168.1"/>
</dbReference>
<name>A0A1B3ZDC8_9SPHN</name>
<keyword evidence="2 3" id="KW-0802">TPR repeat</keyword>
<dbReference type="SUPFAM" id="SSF54001">
    <property type="entry name" value="Cysteine proteinases"/>
    <property type="match status" value="1"/>
</dbReference>
<proteinExistence type="predicted"/>
<dbReference type="AlphaFoldDB" id="A0A1B3ZDC8"/>
<organism evidence="6 7">
    <name type="scientific">Sphingomonas panacis</name>
    <dbReference type="NCBI Taxonomy" id="1560345"/>
    <lineage>
        <taxon>Bacteria</taxon>
        <taxon>Pseudomonadati</taxon>
        <taxon>Pseudomonadota</taxon>
        <taxon>Alphaproteobacteria</taxon>
        <taxon>Sphingomonadales</taxon>
        <taxon>Sphingomonadaceae</taxon>
        <taxon>Sphingomonas</taxon>
    </lineage>
</organism>
<evidence type="ECO:0000256" key="2">
    <source>
        <dbReference type="ARBA" id="ARBA00022803"/>
    </source>
</evidence>
<dbReference type="SMART" id="SM00028">
    <property type="entry name" value="TPR"/>
    <property type="match status" value="5"/>
</dbReference>
<dbReference type="PANTHER" id="PTHR44858:SF1">
    <property type="entry name" value="UDP-N-ACETYLGLUCOSAMINE--PEPTIDE N-ACETYLGLUCOSAMINYLTRANSFERASE SPINDLY-RELATED"/>
    <property type="match status" value="1"/>
</dbReference>
<dbReference type="Gene3D" id="1.25.40.10">
    <property type="entry name" value="Tetratricopeptide repeat domain"/>
    <property type="match status" value="2"/>
</dbReference>
<dbReference type="SUPFAM" id="SSF48452">
    <property type="entry name" value="TPR-like"/>
    <property type="match status" value="1"/>
</dbReference>
<dbReference type="InterPro" id="IPR019734">
    <property type="entry name" value="TPR_rpt"/>
</dbReference>
<evidence type="ECO:0000313" key="7">
    <source>
        <dbReference type="Proteomes" id="UP000094256"/>
    </source>
</evidence>
<feature type="repeat" description="TPR" evidence="3">
    <location>
        <begin position="715"/>
        <end position="748"/>
    </location>
</feature>
<dbReference type="KEGG" id="span:AWL63_17280"/>
<evidence type="ECO:0000259" key="5">
    <source>
        <dbReference type="Pfam" id="PF12969"/>
    </source>
</evidence>
<dbReference type="Gene3D" id="3.10.620.30">
    <property type="match status" value="1"/>
</dbReference>
<keyword evidence="4" id="KW-0732">Signal</keyword>
<dbReference type="PANTHER" id="PTHR44858">
    <property type="entry name" value="TETRATRICOPEPTIDE REPEAT PROTEIN 6"/>
    <property type="match status" value="1"/>
</dbReference>
<dbReference type="InterPro" id="IPR024618">
    <property type="entry name" value="DUF3857"/>
</dbReference>
<protein>
    <recommendedName>
        <fullName evidence="5">DUF3857 domain-containing protein</fullName>
    </recommendedName>
</protein>
<dbReference type="EMBL" id="CP014168">
    <property type="protein sequence ID" value="AOH85429.1"/>
    <property type="molecule type" value="Genomic_DNA"/>
</dbReference>
<keyword evidence="1" id="KW-0677">Repeat</keyword>
<feature type="domain" description="DUF3857" evidence="5">
    <location>
        <begin position="61"/>
        <end position="223"/>
    </location>
</feature>
<keyword evidence="7" id="KW-1185">Reference proteome</keyword>
<reference evidence="6 7" key="1">
    <citation type="submission" date="2016-01" db="EMBL/GenBank/DDBJ databases">
        <title>Complete genome and mega plasmid sequence of Sphingomonas panacis DCY99 elicits systemic resistance in rice to Xanthomonas oryzae.</title>
        <authorList>
            <person name="Kim Y.J."/>
            <person name="Yang D.C."/>
            <person name="Sing P."/>
        </authorList>
    </citation>
    <scope>NUCLEOTIDE SEQUENCE [LARGE SCALE GENOMIC DNA]</scope>
    <source>
        <strain evidence="6 7">DCY99</strain>
    </source>
</reference>
<dbReference type="InterPro" id="IPR038765">
    <property type="entry name" value="Papain-like_cys_pep_sf"/>
</dbReference>
<sequence>MIRRLVFVALASISGVAHAGDKPLYAPVPDWVKPGPAIDASAIKDGDPVLLSIDTQQRMKDGQVWGYVESVTRAASQQVLDTIGTIKLPWSPEKGDLIVHKIEIVRGTEHIDLLASGNKFSVLRREEGLEQRVLNGILTATMPVEGLRVGDILHIAVSITQKDGTLGGNMQTISGVVSDPFRIQFARIRLLWPAGDKVAWKTNATGVAPQITDANGYHQVEIRMPLAKQADMPNDAPLRYRAPKLIEASSFADWAAVSKTMAPLYRTEGLIAPGTPLAAEVARIKAAETDPLRRAELALELVQGKVRYLFKGMDGGNYVPQAPADTWSSRYGDCKAKTLLLLALLREFGITAEPILANSQLGDMVPDHLPLPGAFDHVLVHATIGDDQLWLDGTSSGARLVDIHDTPPFGWVLPVRPEGAALLKIAYHPAARPDIRVDLALDERTGVGMPAPFKIAAVYRGPIAQVIHAAAQQASKDDLDTFTAQQLGGFYGSGKIVTRALNYDEATGEVSLSATGIAYPDWKREEQRYRVTLDKSVSSITFAPDRARQAWRDIPVLAGTDGNLLSRTTITLPDQGAGFTLDGDQTLATTLAGLRIDRTSTLAGETLTIEDKVRGTRAEIAVADIASARASVTTAKSHLLRVQAPTAYPAQWQVVEAGKRNHRFDAVLALYQADIAARPDKAEALTDLAWFHERMYQRREAIADLTKAIALDRTADSYTWRGRLQSELGDRAAAVADLTEALKLDPGSTDAADAMARIVAARGDTDAAVTLLDERIGAGGEKKNDFLATKAEVLARGGRKDDAISAIDQAVAASPGNPNILNARCWVKGILNTALDTALKDCTRAIELGDSATAALDSRAMIYFRLSQFDNALADLDAALDLDPTLAPSLFMRGVVHKRMGDTKGSQSDLAAARMILPTVEQDYAKLGIAP</sequence>
<dbReference type="Gene3D" id="2.60.40.3140">
    <property type="match status" value="1"/>
</dbReference>
<dbReference type="OrthoDB" id="98874at2"/>
<evidence type="ECO:0000256" key="3">
    <source>
        <dbReference type="PROSITE-ProRule" id="PRU00339"/>
    </source>
</evidence>
<gene>
    <name evidence="6" type="ORF">AWL63_17280</name>
</gene>
<dbReference type="PROSITE" id="PS50005">
    <property type="entry name" value="TPR"/>
    <property type="match status" value="2"/>
</dbReference>
<dbReference type="InterPro" id="IPR011990">
    <property type="entry name" value="TPR-like_helical_dom_sf"/>
</dbReference>
<dbReference type="InterPro" id="IPR050498">
    <property type="entry name" value="Ycf3"/>
</dbReference>
<accession>A0A1B3ZDC8</accession>